<dbReference type="PANTHER" id="PTHR39175">
    <property type="entry name" value="FAMILY PROTEIN, PUTATIVE (AFU_ORTHOLOGUE AFUA_3G15060)-RELATED"/>
    <property type="match status" value="1"/>
</dbReference>
<reference evidence="3" key="1">
    <citation type="submission" date="2017-09" db="EMBL/GenBank/DDBJ databases">
        <authorList>
            <person name="Feng G."/>
            <person name="Zhu H."/>
        </authorList>
    </citation>
    <scope>NUCLEOTIDE SEQUENCE [LARGE SCALE GENOMIC DNA]</scope>
    <source>
        <strain evidence="3">1PNM-20</strain>
    </source>
</reference>
<dbReference type="InterPro" id="IPR029068">
    <property type="entry name" value="Glyas_Bleomycin-R_OHBP_Dase"/>
</dbReference>
<gene>
    <name evidence="2" type="ORF">CKY28_13620</name>
</gene>
<evidence type="ECO:0000313" key="3">
    <source>
        <dbReference type="Proteomes" id="UP000218151"/>
    </source>
</evidence>
<protein>
    <submittedName>
        <fullName evidence="2">Glyoxalase</fullName>
    </submittedName>
</protein>
<evidence type="ECO:0000259" key="1">
    <source>
        <dbReference type="PROSITE" id="PS51819"/>
    </source>
</evidence>
<accession>A0A2A2SCZ1</accession>
<dbReference type="OrthoDB" id="9813630at2"/>
<name>A0A2A2SCZ1_9SPHN</name>
<dbReference type="AlphaFoldDB" id="A0A2A2SCZ1"/>
<dbReference type="Proteomes" id="UP000218151">
    <property type="component" value="Unassembled WGS sequence"/>
</dbReference>
<dbReference type="PROSITE" id="PS51819">
    <property type="entry name" value="VOC"/>
    <property type="match status" value="1"/>
</dbReference>
<dbReference type="Pfam" id="PF00903">
    <property type="entry name" value="Glyoxalase"/>
    <property type="match status" value="1"/>
</dbReference>
<organism evidence="2 3">
    <name type="scientific">Sphingomonas lenta</name>
    <dbReference type="NCBI Taxonomy" id="1141887"/>
    <lineage>
        <taxon>Bacteria</taxon>
        <taxon>Pseudomonadati</taxon>
        <taxon>Pseudomonadota</taxon>
        <taxon>Alphaproteobacteria</taxon>
        <taxon>Sphingomonadales</taxon>
        <taxon>Sphingomonadaceae</taxon>
        <taxon>Sphingomonas</taxon>
    </lineage>
</organism>
<dbReference type="Gene3D" id="3.10.180.10">
    <property type="entry name" value="2,3-Dihydroxybiphenyl 1,2-Dioxygenase, domain 1"/>
    <property type="match status" value="1"/>
</dbReference>
<dbReference type="PANTHER" id="PTHR39175:SF1">
    <property type="entry name" value="FAMILY PROTEIN, PUTATIVE (AFU_ORTHOLOGUE AFUA_3G15060)-RELATED"/>
    <property type="match status" value="1"/>
</dbReference>
<dbReference type="EMBL" id="NSLI01000004">
    <property type="protein sequence ID" value="PAX07083.1"/>
    <property type="molecule type" value="Genomic_DNA"/>
</dbReference>
<sequence length="123" mass="13462">MMALTLDHVQIAMPPGREDEVRAFFGVLLGLVEIDKPEALAGRGGCWFAAGERQLHLGVEADFRPARKAHVALATDELDALRARLVAAGRPIGEDMPIGGRRRFFTEDPFGNRLELIEREAGA</sequence>
<proteinExistence type="predicted"/>
<dbReference type="InterPro" id="IPR037523">
    <property type="entry name" value="VOC_core"/>
</dbReference>
<evidence type="ECO:0000313" key="2">
    <source>
        <dbReference type="EMBL" id="PAX07083.1"/>
    </source>
</evidence>
<comment type="caution">
    <text evidence="2">The sequence shown here is derived from an EMBL/GenBank/DDBJ whole genome shotgun (WGS) entry which is preliminary data.</text>
</comment>
<feature type="domain" description="VOC" evidence="1">
    <location>
        <begin position="5"/>
        <end position="119"/>
    </location>
</feature>
<keyword evidence="3" id="KW-1185">Reference proteome</keyword>
<dbReference type="SUPFAM" id="SSF54593">
    <property type="entry name" value="Glyoxalase/Bleomycin resistance protein/Dihydroxybiphenyl dioxygenase"/>
    <property type="match status" value="1"/>
</dbReference>
<dbReference type="InterPro" id="IPR004360">
    <property type="entry name" value="Glyas_Fos-R_dOase_dom"/>
</dbReference>